<gene>
    <name evidence="8" type="ORF">RIL96_09520</name>
</gene>
<keyword evidence="2" id="KW-0732">Signal</keyword>
<dbReference type="PANTHER" id="PTHR43248">
    <property type="entry name" value="2-SUCCINYL-6-HYDROXY-2,4-CYCLOHEXADIENE-1-CARBOXYLATE SYNTHASE"/>
    <property type="match status" value="1"/>
</dbReference>
<protein>
    <submittedName>
        <fullName evidence="8">Alpha/beta hydrolase</fullName>
    </submittedName>
</protein>
<dbReference type="InterPro" id="IPR029058">
    <property type="entry name" value="AB_hydrolase_fold"/>
</dbReference>
<keyword evidence="4" id="KW-0175">Coiled coil</keyword>
<feature type="coiled-coil region" evidence="4">
    <location>
        <begin position="363"/>
        <end position="390"/>
    </location>
</feature>
<reference evidence="8 9" key="1">
    <citation type="submission" date="2023-09" db="EMBL/GenBank/DDBJ databases">
        <title>Description of three actinobacteria isolated from air of manufacturing shop in a pharmaceutical factory.</title>
        <authorList>
            <person name="Zhang D.-F."/>
        </authorList>
    </citation>
    <scope>NUCLEOTIDE SEQUENCE [LARGE SCALE GENOMIC DNA]</scope>
    <source>
        <strain evidence="8 9">LY-0111</strain>
    </source>
</reference>
<feature type="region of interest" description="Disordered" evidence="5">
    <location>
        <begin position="1"/>
        <end position="32"/>
    </location>
</feature>
<evidence type="ECO:0000259" key="7">
    <source>
        <dbReference type="Pfam" id="PF08386"/>
    </source>
</evidence>
<dbReference type="InterPro" id="IPR000073">
    <property type="entry name" value="AB_hydrolase_1"/>
</dbReference>
<comment type="similarity">
    <text evidence="1">Belongs to the peptidase S33 family.</text>
</comment>
<dbReference type="EMBL" id="JAVKGR010000011">
    <property type="protein sequence ID" value="MDR8019797.1"/>
    <property type="molecule type" value="Genomic_DNA"/>
</dbReference>
<evidence type="ECO:0000256" key="1">
    <source>
        <dbReference type="ARBA" id="ARBA00010088"/>
    </source>
</evidence>
<evidence type="ECO:0000256" key="3">
    <source>
        <dbReference type="ARBA" id="ARBA00022801"/>
    </source>
</evidence>
<name>A0ABU2DTG7_9MICC</name>
<dbReference type="InterPro" id="IPR051601">
    <property type="entry name" value="Serine_prot/Carboxylest_S33"/>
</dbReference>
<evidence type="ECO:0000256" key="2">
    <source>
        <dbReference type="ARBA" id="ARBA00022729"/>
    </source>
</evidence>
<keyword evidence="3 8" id="KW-0378">Hydrolase</keyword>
<evidence type="ECO:0000256" key="5">
    <source>
        <dbReference type="SAM" id="MobiDB-lite"/>
    </source>
</evidence>
<evidence type="ECO:0000259" key="6">
    <source>
        <dbReference type="Pfam" id="PF00561"/>
    </source>
</evidence>
<feature type="compositionally biased region" description="Low complexity" evidence="5">
    <location>
        <begin position="15"/>
        <end position="29"/>
    </location>
</feature>
<feature type="domain" description="Peptidase S33 tripeptidyl aminopeptidase-like C-terminal" evidence="7">
    <location>
        <begin position="428"/>
        <end position="525"/>
    </location>
</feature>
<dbReference type="Proteomes" id="UP001251870">
    <property type="component" value="Unassembled WGS sequence"/>
</dbReference>
<comment type="caution">
    <text evidence="8">The sequence shown here is derived from an EMBL/GenBank/DDBJ whole genome shotgun (WGS) entry which is preliminary data.</text>
</comment>
<dbReference type="SUPFAM" id="SSF53474">
    <property type="entry name" value="alpha/beta-Hydrolases"/>
    <property type="match status" value="1"/>
</dbReference>
<dbReference type="Gene3D" id="3.40.50.1820">
    <property type="entry name" value="alpha/beta hydrolase"/>
    <property type="match status" value="1"/>
</dbReference>
<keyword evidence="9" id="KW-1185">Reference proteome</keyword>
<evidence type="ECO:0000256" key="4">
    <source>
        <dbReference type="SAM" id="Coils"/>
    </source>
</evidence>
<dbReference type="InterPro" id="IPR013595">
    <property type="entry name" value="Pept_S33_TAP-like_C"/>
</dbReference>
<dbReference type="Pfam" id="PF00561">
    <property type="entry name" value="Abhydrolase_1"/>
    <property type="match status" value="1"/>
</dbReference>
<feature type="domain" description="AB hydrolase-1" evidence="6">
    <location>
        <begin position="110"/>
        <end position="265"/>
    </location>
</feature>
<organism evidence="8 9">
    <name type="scientific">Nesterenkonia aerolata</name>
    <dbReference type="NCBI Taxonomy" id="3074079"/>
    <lineage>
        <taxon>Bacteria</taxon>
        <taxon>Bacillati</taxon>
        <taxon>Actinomycetota</taxon>
        <taxon>Actinomycetes</taxon>
        <taxon>Micrococcales</taxon>
        <taxon>Micrococcaceae</taxon>
        <taxon>Nesterenkonia</taxon>
    </lineage>
</organism>
<evidence type="ECO:0000313" key="9">
    <source>
        <dbReference type="Proteomes" id="UP001251870"/>
    </source>
</evidence>
<sequence length="577" mass="62283">MAALSAGLGPTAQASPNNTGNSGNNGNNSAQVDAGEIAGDLLDQELAWEGCEFPDISPEAAARFQQVEGLACADVTVPRDWHNPDDGHTITLRISVTDTADEDSSQGIALVNPGGPGGSGLPWGPAMADRSPALAEEFNFVGFDPRGVGESTPLECEYTPTQGADSWDDAAARVEGCLDNPLTPFITTEQTVYDMDFIRAVLGEDHISYVGYSYGTWLGNWYQAVFPEHSHRFLLDSATDLTRTSLQETWDLQPRSRDRQFQDMMLPYMARNAETYGLGQDPMVIREGWEQAGGTRTMLGAVVASNIIPAMYTTSGYPGAASLVAAYIEAGAAEAADATELSAQLEELLEASQGVEIDDVEARMAYESLVADLREEVAELQEVEQAAAEGASVTFSGTFEAIRCQDGQWNQSRGFWNAWVDDLNRKQPFIGPLMSAPLCAHWPAVTEKPRPHQNSHPDTLVVQSEFDAATPYEAGQRTAQIQPHTALITVANEGSHGLYPYGTTCVDDAVEAYMLEGTMPSNTVCGALPLPGEDVAYQVGGDIHEAQGTVQIKMRTDSVKQAERLVRQMMREQSQEG</sequence>
<dbReference type="PANTHER" id="PTHR43248:SF29">
    <property type="entry name" value="TRIPEPTIDYL AMINOPEPTIDASE"/>
    <property type="match status" value="1"/>
</dbReference>
<dbReference type="GO" id="GO:0016787">
    <property type="term" value="F:hydrolase activity"/>
    <property type="evidence" value="ECO:0007669"/>
    <property type="project" value="UniProtKB-KW"/>
</dbReference>
<dbReference type="RefSeq" id="WP_310548788.1">
    <property type="nucleotide sequence ID" value="NZ_JAVKGR010000011.1"/>
</dbReference>
<proteinExistence type="inferred from homology"/>
<dbReference type="Pfam" id="PF08386">
    <property type="entry name" value="Abhydrolase_4"/>
    <property type="match status" value="1"/>
</dbReference>
<evidence type="ECO:0000313" key="8">
    <source>
        <dbReference type="EMBL" id="MDR8019797.1"/>
    </source>
</evidence>
<accession>A0ABU2DTG7</accession>